<accession>A0A4R6WS80</accession>
<protein>
    <recommendedName>
        <fullName evidence="3">2-oxoglutarate-Fe(II)-dependent oxygenase superfamily protein</fullName>
    </recommendedName>
</protein>
<dbReference type="EMBL" id="SNYW01000009">
    <property type="protein sequence ID" value="TDQ81473.1"/>
    <property type="molecule type" value="Genomic_DNA"/>
</dbReference>
<comment type="caution">
    <text evidence="1">The sequence shown here is derived from an EMBL/GenBank/DDBJ whole genome shotgun (WGS) entry which is preliminary data.</text>
</comment>
<dbReference type="Proteomes" id="UP000295783">
    <property type="component" value="Unassembled WGS sequence"/>
</dbReference>
<organism evidence="1 2">
    <name type="scientific">Dongia mobilis</name>
    <dbReference type="NCBI Taxonomy" id="578943"/>
    <lineage>
        <taxon>Bacteria</taxon>
        <taxon>Pseudomonadati</taxon>
        <taxon>Pseudomonadota</taxon>
        <taxon>Alphaproteobacteria</taxon>
        <taxon>Rhodospirillales</taxon>
        <taxon>Dongiaceae</taxon>
        <taxon>Dongia</taxon>
    </lineage>
</organism>
<sequence>MLAATATIQAPHMLETVRPDQVATDPYPHHARQNAVPAEIYQQLEAEFPSLDMILNGRTDVGSNVAVRMTVKQVLGDRRISPLWREFFEYHTSADYWRHVTRLFGDHFRRAFPTLEEKMGRRFEDWRVVPRGFGGDAELRLDCQFVMNTPVTTEVSSVKTPHVDLCDKIFSALFYFRDPRDSVTGGDLDIYAWNREPRFIKHRSIDRDVKLVKTVPYAANTYVCFLNSENAVHGVSPRGLTEVPRRYINFIAELPFHAFEPKQLNKLQRMFFASEVREAAQDDKY</sequence>
<evidence type="ECO:0000313" key="2">
    <source>
        <dbReference type="Proteomes" id="UP000295783"/>
    </source>
</evidence>
<dbReference type="Gene3D" id="2.60.120.620">
    <property type="entry name" value="q2cbj1_9rhob like domain"/>
    <property type="match status" value="1"/>
</dbReference>
<evidence type="ECO:0008006" key="3">
    <source>
        <dbReference type="Google" id="ProtNLM"/>
    </source>
</evidence>
<keyword evidence="2" id="KW-1185">Reference proteome</keyword>
<dbReference type="AlphaFoldDB" id="A0A4R6WS80"/>
<gene>
    <name evidence="1" type="ORF">A8950_2541</name>
</gene>
<dbReference type="OrthoDB" id="420194at2"/>
<dbReference type="RefSeq" id="WP_133614026.1">
    <property type="nucleotide sequence ID" value="NZ_SNYW01000009.1"/>
</dbReference>
<proteinExistence type="predicted"/>
<evidence type="ECO:0000313" key="1">
    <source>
        <dbReference type="EMBL" id="TDQ81473.1"/>
    </source>
</evidence>
<reference evidence="1 2" key="1">
    <citation type="submission" date="2019-03" db="EMBL/GenBank/DDBJ databases">
        <title>Genomic Encyclopedia of Type Strains, Phase III (KMG-III): the genomes of soil and plant-associated and newly described type strains.</title>
        <authorList>
            <person name="Whitman W."/>
        </authorList>
    </citation>
    <scope>NUCLEOTIDE SEQUENCE [LARGE SCALE GENOMIC DNA]</scope>
    <source>
        <strain evidence="1 2">CGMCC 1.7660</strain>
    </source>
</reference>
<name>A0A4R6WS80_9PROT</name>